<comment type="caution">
    <text evidence="2">The sequence shown here is derived from an EMBL/GenBank/DDBJ whole genome shotgun (WGS) entry which is preliminary data.</text>
</comment>
<keyword evidence="3" id="KW-1185">Reference proteome</keyword>
<dbReference type="RefSeq" id="WP_156219585.1">
    <property type="nucleotide sequence ID" value="NZ_WOFH01000011.1"/>
</dbReference>
<keyword evidence="1" id="KW-0812">Transmembrane</keyword>
<feature type="transmembrane region" description="Helical" evidence="1">
    <location>
        <begin position="30"/>
        <end position="52"/>
    </location>
</feature>
<evidence type="ECO:0000313" key="3">
    <source>
        <dbReference type="Proteomes" id="UP000432015"/>
    </source>
</evidence>
<dbReference type="AlphaFoldDB" id="A0A7K1L8G5"/>
<feature type="transmembrane region" description="Helical" evidence="1">
    <location>
        <begin position="97"/>
        <end position="117"/>
    </location>
</feature>
<gene>
    <name evidence="2" type="ORF">GNZ18_28215</name>
</gene>
<dbReference type="EMBL" id="WOFH01000011">
    <property type="protein sequence ID" value="MUN40455.1"/>
    <property type="molecule type" value="Genomic_DNA"/>
</dbReference>
<proteinExistence type="predicted"/>
<feature type="transmembrane region" description="Helical" evidence="1">
    <location>
        <begin position="72"/>
        <end position="90"/>
    </location>
</feature>
<evidence type="ECO:0000256" key="1">
    <source>
        <dbReference type="SAM" id="Phobius"/>
    </source>
</evidence>
<name>A0A7K1L8G5_9ACTN</name>
<protein>
    <submittedName>
        <fullName evidence="2">Uncharacterized protein</fullName>
    </submittedName>
</protein>
<accession>A0A7K1L8G5</accession>
<dbReference type="Proteomes" id="UP000432015">
    <property type="component" value="Unassembled WGS sequence"/>
</dbReference>
<keyword evidence="1" id="KW-1133">Transmembrane helix</keyword>
<reference evidence="2 3" key="1">
    <citation type="submission" date="2019-11" db="EMBL/GenBank/DDBJ databases">
        <authorList>
            <person name="Cao P."/>
        </authorList>
    </citation>
    <scope>NUCLEOTIDE SEQUENCE [LARGE SCALE GENOMIC DNA]</scope>
    <source>
        <strain evidence="2 3">NEAU-AAG5</strain>
    </source>
</reference>
<keyword evidence="1" id="KW-0472">Membrane</keyword>
<feature type="transmembrane region" description="Helical" evidence="1">
    <location>
        <begin position="123"/>
        <end position="143"/>
    </location>
</feature>
<sequence length="155" mass="16457">MSIHQQHYSESATAHAGASMPRAIDIASKLMVLGAVVSLANTITALVAPGVIHTSTTNNGHSHSATVYGPAAVIGGLLGLAFWLWMAWLVRRGRRSARIVSTILMSLGILGVFIDIAGSAPPWFKALSVIPTLIGVVAVALLWRRDSSAFFNRTR</sequence>
<evidence type="ECO:0000313" key="2">
    <source>
        <dbReference type="EMBL" id="MUN40455.1"/>
    </source>
</evidence>
<organism evidence="2 3">
    <name type="scientific">Actinomadura litoris</name>
    <dbReference type="NCBI Taxonomy" id="2678616"/>
    <lineage>
        <taxon>Bacteria</taxon>
        <taxon>Bacillati</taxon>
        <taxon>Actinomycetota</taxon>
        <taxon>Actinomycetes</taxon>
        <taxon>Streptosporangiales</taxon>
        <taxon>Thermomonosporaceae</taxon>
        <taxon>Actinomadura</taxon>
    </lineage>
</organism>